<accession>A0ABD2ST92</accession>
<evidence type="ECO:0000313" key="2">
    <source>
        <dbReference type="Proteomes" id="UP001627284"/>
    </source>
</evidence>
<gene>
    <name evidence="1" type="ORF">AABB24_025455</name>
</gene>
<name>A0ABD2ST92_9SOLN</name>
<dbReference type="AlphaFoldDB" id="A0ABD2ST92"/>
<dbReference type="EMBL" id="JBJKTR010000014">
    <property type="protein sequence ID" value="KAL3347044.1"/>
    <property type="molecule type" value="Genomic_DNA"/>
</dbReference>
<dbReference type="Proteomes" id="UP001627284">
    <property type="component" value="Unassembled WGS sequence"/>
</dbReference>
<organism evidence="1 2">
    <name type="scientific">Solanum stoloniferum</name>
    <dbReference type="NCBI Taxonomy" id="62892"/>
    <lineage>
        <taxon>Eukaryota</taxon>
        <taxon>Viridiplantae</taxon>
        <taxon>Streptophyta</taxon>
        <taxon>Embryophyta</taxon>
        <taxon>Tracheophyta</taxon>
        <taxon>Spermatophyta</taxon>
        <taxon>Magnoliopsida</taxon>
        <taxon>eudicotyledons</taxon>
        <taxon>Gunneridae</taxon>
        <taxon>Pentapetalae</taxon>
        <taxon>asterids</taxon>
        <taxon>lamiids</taxon>
        <taxon>Solanales</taxon>
        <taxon>Solanaceae</taxon>
        <taxon>Solanoideae</taxon>
        <taxon>Solaneae</taxon>
        <taxon>Solanum</taxon>
    </lineage>
</organism>
<proteinExistence type="predicted"/>
<keyword evidence="2" id="KW-1185">Reference proteome</keyword>
<comment type="caution">
    <text evidence="1">The sequence shown here is derived from an EMBL/GenBank/DDBJ whole genome shotgun (WGS) entry which is preliminary data.</text>
</comment>
<reference evidence="1 2" key="1">
    <citation type="submission" date="2024-05" db="EMBL/GenBank/DDBJ databases">
        <title>De novo assembly of an allotetraploid wild potato.</title>
        <authorList>
            <person name="Hosaka A.J."/>
        </authorList>
    </citation>
    <scope>NUCLEOTIDE SEQUENCE [LARGE SCALE GENOMIC DNA]</scope>
    <source>
        <tissue evidence="1">Young leaves</tissue>
    </source>
</reference>
<evidence type="ECO:0000313" key="1">
    <source>
        <dbReference type="EMBL" id="KAL3347044.1"/>
    </source>
</evidence>
<protein>
    <submittedName>
        <fullName evidence="1">Uncharacterized protein</fullName>
    </submittedName>
</protein>
<sequence length="114" mass="12867">MIVGVEEMPLETKALGHCGVAGAVPLSFRRSLSSFPTRLSFHTAVPSQTRRFQSLAVVKRSPKRLKYSAPRLTKMDCSMFKLINLARIPGSWIQLLNFLKEELLESFPQTLCMQ</sequence>
<dbReference type="EMBL" id="JBJKTR010000014">
    <property type="protein sequence ID" value="KAL3347043.1"/>
    <property type="molecule type" value="Genomic_DNA"/>
</dbReference>